<dbReference type="EMBL" id="ML208260">
    <property type="protein sequence ID" value="TFK76392.1"/>
    <property type="molecule type" value="Genomic_DNA"/>
</dbReference>
<sequence length="282" mass="31673">MSVIQQGSTWKSFERVKNLFIFGDSYSSVGFGNKLNNPDELDPLGIEFPGLTYNEPKLPNWVGHLITKYCPPPRFDPQYVQQSEEYHKEPLLVYDYAVGGDRVLGVRGQVHNRYLRGPGAKPEGSTWTAENSLFVTWVGINDCAFAQKHAKNMETLFGLQEDLYQSGARNFLFVDVPPVNRSPAAPAGLERSPSIENWNEELAKAIKAFVEVHQDISAFFFSSSELFTKVLDNPEEYGFTEKDKRKAGGSIWADRLHPTSKVHDLIAKEVGEFLSSIECSTS</sequence>
<gene>
    <name evidence="1" type="ORF">BDN72DRAFT_830957</name>
</gene>
<name>A0ACD3BFK2_9AGAR</name>
<keyword evidence="2" id="KW-1185">Reference proteome</keyword>
<reference evidence="1 2" key="1">
    <citation type="journal article" date="2019" name="Nat. Ecol. Evol.">
        <title>Megaphylogeny resolves global patterns of mushroom evolution.</title>
        <authorList>
            <person name="Varga T."/>
            <person name="Krizsan K."/>
            <person name="Foldi C."/>
            <person name="Dima B."/>
            <person name="Sanchez-Garcia M."/>
            <person name="Sanchez-Ramirez S."/>
            <person name="Szollosi G.J."/>
            <person name="Szarkandi J.G."/>
            <person name="Papp V."/>
            <person name="Albert L."/>
            <person name="Andreopoulos W."/>
            <person name="Angelini C."/>
            <person name="Antonin V."/>
            <person name="Barry K.W."/>
            <person name="Bougher N.L."/>
            <person name="Buchanan P."/>
            <person name="Buyck B."/>
            <person name="Bense V."/>
            <person name="Catcheside P."/>
            <person name="Chovatia M."/>
            <person name="Cooper J."/>
            <person name="Damon W."/>
            <person name="Desjardin D."/>
            <person name="Finy P."/>
            <person name="Geml J."/>
            <person name="Haridas S."/>
            <person name="Hughes K."/>
            <person name="Justo A."/>
            <person name="Karasinski D."/>
            <person name="Kautmanova I."/>
            <person name="Kiss B."/>
            <person name="Kocsube S."/>
            <person name="Kotiranta H."/>
            <person name="LaButti K.M."/>
            <person name="Lechner B.E."/>
            <person name="Liimatainen K."/>
            <person name="Lipzen A."/>
            <person name="Lukacs Z."/>
            <person name="Mihaltcheva S."/>
            <person name="Morgado L.N."/>
            <person name="Niskanen T."/>
            <person name="Noordeloos M.E."/>
            <person name="Ohm R.A."/>
            <person name="Ortiz-Santana B."/>
            <person name="Ovrebo C."/>
            <person name="Racz N."/>
            <person name="Riley R."/>
            <person name="Savchenko A."/>
            <person name="Shiryaev A."/>
            <person name="Soop K."/>
            <person name="Spirin V."/>
            <person name="Szebenyi C."/>
            <person name="Tomsovsky M."/>
            <person name="Tulloss R.E."/>
            <person name="Uehling J."/>
            <person name="Grigoriev I.V."/>
            <person name="Vagvolgyi C."/>
            <person name="Papp T."/>
            <person name="Martin F.M."/>
            <person name="Miettinen O."/>
            <person name="Hibbett D.S."/>
            <person name="Nagy L.G."/>
        </authorList>
    </citation>
    <scope>NUCLEOTIDE SEQUENCE [LARGE SCALE GENOMIC DNA]</scope>
    <source>
        <strain evidence="1 2">NL-1719</strain>
    </source>
</reference>
<protein>
    <submittedName>
        <fullName evidence="1">Uncharacterized protein</fullName>
    </submittedName>
</protein>
<evidence type="ECO:0000313" key="2">
    <source>
        <dbReference type="Proteomes" id="UP000308600"/>
    </source>
</evidence>
<organism evidence="1 2">
    <name type="scientific">Pluteus cervinus</name>
    <dbReference type="NCBI Taxonomy" id="181527"/>
    <lineage>
        <taxon>Eukaryota</taxon>
        <taxon>Fungi</taxon>
        <taxon>Dikarya</taxon>
        <taxon>Basidiomycota</taxon>
        <taxon>Agaricomycotina</taxon>
        <taxon>Agaricomycetes</taxon>
        <taxon>Agaricomycetidae</taxon>
        <taxon>Agaricales</taxon>
        <taxon>Pluteineae</taxon>
        <taxon>Pluteaceae</taxon>
        <taxon>Pluteus</taxon>
    </lineage>
</organism>
<proteinExistence type="predicted"/>
<dbReference type="Proteomes" id="UP000308600">
    <property type="component" value="Unassembled WGS sequence"/>
</dbReference>
<accession>A0ACD3BFK2</accession>
<evidence type="ECO:0000313" key="1">
    <source>
        <dbReference type="EMBL" id="TFK76392.1"/>
    </source>
</evidence>